<feature type="domain" description="FecR protein" evidence="2">
    <location>
        <begin position="173"/>
        <end position="265"/>
    </location>
</feature>
<proteinExistence type="predicted"/>
<dbReference type="InterPro" id="IPR006860">
    <property type="entry name" value="FecR"/>
</dbReference>
<feature type="transmembrane region" description="Helical" evidence="1">
    <location>
        <begin position="78"/>
        <end position="96"/>
    </location>
</feature>
<dbReference type="PANTHER" id="PTHR30273">
    <property type="entry name" value="PERIPLASMIC SIGNAL SENSOR AND SIGMA FACTOR ACTIVATOR FECR-RELATED"/>
    <property type="match status" value="1"/>
</dbReference>
<accession>A0A412TQF3</accession>
<keyword evidence="1" id="KW-1133">Transmembrane helix</keyword>
<evidence type="ECO:0000313" key="5">
    <source>
        <dbReference type="Proteomes" id="UP000284243"/>
    </source>
</evidence>
<dbReference type="Proteomes" id="UP000284243">
    <property type="component" value="Unassembled WGS sequence"/>
</dbReference>
<organism evidence="4 5">
    <name type="scientific">Odoribacter splanchnicus</name>
    <dbReference type="NCBI Taxonomy" id="28118"/>
    <lineage>
        <taxon>Bacteria</taxon>
        <taxon>Pseudomonadati</taxon>
        <taxon>Bacteroidota</taxon>
        <taxon>Bacteroidia</taxon>
        <taxon>Bacteroidales</taxon>
        <taxon>Odoribacteraceae</taxon>
        <taxon>Odoribacter</taxon>
    </lineage>
</organism>
<name>A0A412TQF3_9BACT</name>
<evidence type="ECO:0000313" key="4">
    <source>
        <dbReference type="EMBL" id="RGU56077.1"/>
    </source>
</evidence>
<dbReference type="EMBL" id="QRYC01000012">
    <property type="protein sequence ID" value="RGU56077.1"/>
    <property type="molecule type" value="Genomic_DNA"/>
</dbReference>
<evidence type="ECO:0000259" key="2">
    <source>
        <dbReference type="Pfam" id="PF04773"/>
    </source>
</evidence>
<dbReference type="PIRSF" id="PIRSF018266">
    <property type="entry name" value="FecR"/>
    <property type="match status" value="1"/>
</dbReference>
<dbReference type="RefSeq" id="WP_022160507.1">
    <property type="nucleotide sequence ID" value="NZ_JADMUD010000008.1"/>
</dbReference>
<dbReference type="Pfam" id="PF04773">
    <property type="entry name" value="FecR"/>
    <property type="match status" value="1"/>
</dbReference>
<dbReference type="GO" id="GO:0016989">
    <property type="term" value="F:sigma factor antagonist activity"/>
    <property type="evidence" value="ECO:0007669"/>
    <property type="project" value="TreeGrafter"/>
</dbReference>
<sequence length="380" mass="43438">MDTPIELLTQALLGELPEERKRCFEAWLQESEEHRLLWERFRQQGYFENTLSELHAVDAEGAFREFLRNRKRIRIRRVIKYAAVLLPFAFLLGWAARQTFRINETVNLPAEEQIAHGKIKAQLFLSNGTKCDLGENDCLLNEGQVNVVASGGKLQYENKAGELEEEVKYNVLVVPRGGEYTLALSDGTVVNLNSESELKYPVLFTGDTRTVRVSGEAYFEVAEDAAHPFIVETAGVKIKVLGTGFNVMAYPGDAESAVTLVHGKVGIQTDRQQLVLQPDEQYVYQSETHRGTVRQVDATQYISWKEGILNFDKMPLDELARKLSRWYDVEFFFTSEQLKQLKFSGAFKKYNDLHYVLNIIEELTDVQFAVNNRTVIVNRK</sequence>
<protein>
    <submittedName>
        <fullName evidence="4">FecR family protein</fullName>
    </submittedName>
</protein>
<evidence type="ECO:0000259" key="3">
    <source>
        <dbReference type="Pfam" id="PF16344"/>
    </source>
</evidence>
<dbReference type="Gene3D" id="2.60.120.1440">
    <property type="match status" value="1"/>
</dbReference>
<dbReference type="Gene3D" id="3.55.50.30">
    <property type="match status" value="1"/>
</dbReference>
<dbReference type="InterPro" id="IPR012373">
    <property type="entry name" value="Ferrdict_sens_TM"/>
</dbReference>
<dbReference type="PANTHER" id="PTHR30273:SF2">
    <property type="entry name" value="PROTEIN FECR"/>
    <property type="match status" value="1"/>
</dbReference>
<dbReference type="AlphaFoldDB" id="A0A412TQF3"/>
<comment type="caution">
    <text evidence="4">The sequence shown here is derived from an EMBL/GenBank/DDBJ whole genome shotgun (WGS) entry which is preliminary data.</text>
</comment>
<dbReference type="InterPro" id="IPR032508">
    <property type="entry name" value="FecR_C"/>
</dbReference>
<keyword evidence="1" id="KW-0812">Transmembrane</keyword>
<evidence type="ECO:0000256" key="1">
    <source>
        <dbReference type="SAM" id="Phobius"/>
    </source>
</evidence>
<dbReference type="Pfam" id="PF16344">
    <property type="entry name" value="FecR_C"/>
    <property type="match status" value="1"/>
</dbReference>
<reference evidence="4 5" key="1">
    <citation type="submission" date="2018-08" db="EMBL/GenBank/DDBJ databases">
        <title>A genome reference for cultivated species of the human gut microbiota.</title>
        <authorList>
            <person name="Zou Y."/>
            <person name="Xue W."/>
            <person name="Luo G."/>
        </authorList>
    </citation>
    <scope>NUCLEOTIDE SEQUENCE [LARGE SCALE GENOMIC DNA]</scope>
    <source>
        <strain evidence="4 5">AF16-14</strain>
    </source>
</reference>
<gene>
    <name evidence="4" type="ORF">DWW57_09960</name>
</gene>
<dbReference type="FunFam" id="2.60.120.1440:FF:000001">
    <property type="entry name" value="Putative anti-sigma factor"/>
    <property type="match status" value="1"/>
</dbReference>
<keyword evidence="1" id="KW-0472">Membrane</keyword>
<feature type="domain" description="Protein FecR C-terminal" evidence="3">
    <location>
        <begin position="309"/>
        <end position="377"/>
    </location>
</feature>